<evidence type="ECO:0000313" key="3">
    <source>
        <dbReference type="Proteomes" id="UP001500979"/>
    </source>
</evidence>
<dbReference type="EMBL" id="BAAAUX010000019">
    <property type="protein sequence ID" value="GAA2805012.1"/>
    <property type="molecule type" value="Genomic_DNA"/>
</dbReference>
<evidence type="ECO:0000259" key="1">
    <source>
        <dbReference type="SMART" id="SM00421"/>
    </source>
</evidence>
<dbReference type="SMART" id="SM00421">
    <property type="entry name" value="HTH_LUXR"/>
    <property type="match status" value="1"/>
</dbReference>
<dbReference type="InterPro" id="IPR000792">
    <property type="entry name" value="Tscrpt_reg_LuxR_C"/>
</dbReference>
<name>A0ABN3VH73_9PSEU</name>
<accession>A0ABN3VH73</accession>
<dbReference type="InterPro" id="IPR016032">
    <property type="entry name" value="Sig_transdc_resp-reg_C-effctor"/>
</dbReference>
<sequence>MLNHGARSADPDGPWSPLSRCTATSGASCGRCSCTASSPPTPTWTPGERPCAGGIARTQYCDDTYGRDIALFGLAHVEVLFGDVDAAAEAARTALASTARIAARPHLAHFESTKQALGEKRFTTTFDAVRYLSKEDARRYALGGKMPVVVNEIPLTARETDVAELVAEGRRTGTSRIGCSSPRTADTHVQRILTKLNFTGRAQVAAWITAERTG</sequence>
<organism evidence="2 3">
    <name type="scientific">Saccharopolyspora taberi</name>
    <dbReference type="NCBI Taxonomy" id="60895"/>
    <lineage>
        <taxon>Bacteria</taxon>
        <taxon>Bacillati</taxon>
        <taxon>Actinomycetota</taxon>
        <taxon>Actinomycetes</taxon>
        <taxon>Pseudonocardiales</taxon>
        <taxon>Pseudonocardiaceae</taxon>
        <taxon>Saccharopolyspora</taxon>
    </lineage>
</organism>
<keyword evidence="3" id="KW-1185">Reference proteome</keyword>
<proteinExistence type="predicted"/>
<dbReference type="Pfam" id="PF00196">
    <property type="entry name" value="GerE"/>
    <property type="match status" value="1"/>
</dbReference>
<comment type="caution">
    <text evidence="2">The sequence shown here is derived from an EMBL/GenBank/DDBJ whole genome shotgun (WGS) entry which is preliminary data.</text>
</comment>
<dbReference type="PRINTS" id="PR00038">
    <property type="entry name" value="HTHLUXR"/>
</dbReference>
<protein>
    <recommendedName>
        <fullName evidence="1">HTH luxR-type domain-containing protein</fullName>
    </recommendedName>
</protein>
<dbReference type="Gene3D" id="1.10.10.10">
    <property type="entry name" value="Winged helix-like DNA-binding domain superfamily/Winged helix DNA-binding domain"/>
    <property type="match status" value="1"/>
</dbReference>
<reference evidence="2 3" key="1">
    <citation type="journal article" date="2019" name="Int. J. Syst. Evol. Microbiol.">
        <title>The Global Catalogue of Microorganisms (GCM) 10K type strain sequencing project: providing services to taxonomists for standard genome sequencing and annotation.</title>
        <authorList>
            <consortium name="The Broad Institute Genomics Platform"/>
            <consortium name="The Broad Institute Genome Sequencing Center for Infectious Disease"/>
            <person name="Wu L."/>
            <person name="Ma J."/>
        </authorList>
    </citation>
    <scope>NUCLEOTIDE SEQUENCE [LARGE SCALE GENOMIC DNA]</scope>
    <source>
        <strain evidence="2 3">JCM 9383</strain>
    </source>
</reference>
<gene>
    <name evidence="2" type="ORF">GCM10010470_45260</name>
</gene>
<dbReference type="InterPro" id="IPR036388">
    <property type="entry name" value="WH-like_DNA-bd_sf"/>
</dbReference>
<dbReference type="Proteomes" id="UP001500979">
    <property type="component" value="Unassembled WGS sequence"/>
</dbReference>
<feature type="domain" description="HTH luxR-type" evidence="1">
    <location>
        <begin position="152"/>
        <end position="208"/>
    </location>
</feature>
<dbReference type="SUPFAM" id="SSF46894">
    <property type="entry name" value="C-terminal effector domain of the bipartite response regulators"/>
    <property type="match status" value="1"/>
</dbReference>
<evidence type="ECO:0000313" key="2">
    <source>
        <dbReference type="EMBL" id="GAA2805012.1"/>
    </source>
</evidence>